<name>A0A179FKN6_METCM</name>
<evidence type="ECO:0000313" key="3">
    <source>
        <dbReference type="Proteomes" id="UP000078397"/>
    </source>
</evidence>
<comment type="caution">
    <text evidence="2">The sequence shown here is derived from an EMBL/GenBank/DDBJ whole genome shotgun (WGS) entry which is preliminary data.</text>
</comment>
<evidence type="ECO:0000313" key="2">
    <source>
        <dbReference type="EMBL" id="OAQ65781.1"/>
    </source>
</evidence>
<dbReference type="AlphaFoldDB" id="A0A179FKN6"/>
<reference evidence="2 3" key="1">
    <citation type="journal article" date="2016" name="PLoS Pathog.">
        <title>Biosynthesis of antibiotic leucinostatins in bio-control fungus Purpureocillium lilacinum and their inhibition on phytophthora revealed by genome mining.</title>
        <authorList>
            <person name="Wang G."/>
            <person name="Liu Z."/>
            <person name="Lin R."/>
            <person name="Li E."/>
            <person name="Mao Z."/>
            <person name="Ling J."/>
            <person name="Yang Y."/>
            <person name="Yin W.B."/>
            <person name="Xie B."/>
        </authorList>
    </citation>
    <scope>NUCLEOTIDE SEQUENCE [LARGE SCALE GENOMIC DNA]</scope>
    <source>
        <strain evidence="2">170</strain>
    </source>
</reference>
<evidence type="ECO:0000259" key="1">
    <source>
        <dbReference type="Pfam" id="PF20150"/>
    </source>
</evidence>
<protein>
    <recommendedName>
        <fullName evidence="1">2EXR domain-containing protein</fullName>
    </recommendedName>
</protein>
<proteinExistence type="predicted"/>
<feature type="domain" description="2EXR" evidence="1">
    <location>
        <begin position="37"/>
        <end position="143"/>
    </location>
</feature>
<dbReference type="PANTHER" id="PTHR35910">
    <property type="entry name" value="2EXR DOMAIN-CONTAINING PROTEIN"/>
    <property type="match status" value="1"/>
</dbReference>
<keyword evidence="3" id="KW-1185">Reference proteome</keyword>
<dbReference type="PANTHER" id="PTHR35910:SF6">
    <property type="entry name" value="2EXR DOMAIN-CONTAINING PROTEIN"/>
    <property type="match status" value="1"/>
</dbReference>
<dbReference type="OrthoDB" id="3561261at2759"/>
<dbReference type="Proteomes" id="UP000078397">
    <property type="component" value="Unassembled WGS sequence"/>
</dbReference>
<gene>
    <name evidence="2" type="ORF">VFPPC_07434</name>
</gene>
<dbReference type="Pfam" id="PF20150">
    <property type="entry name" value="2EXR"/>
    <property type="match status" value="1"/>
</dbReference>
<dbReference type="RefSeq" id="XP_018142868.1">
    <property type="nucleotide sequence ID" value="XM_018286292.1"/>
</dbReference>
<dbReference type="GeneID" id="28850286"/>
<dbReference type="EMBL" id="LSBJ02000004">
    <property type="protein sequence ID" value="OAQ65781.1"/>
    <property type="molecule type" value="Genomic_DNA"/>
</dbReference>
<dbReference type="KEGG" id="pchm:VFPPC_07434"/>
<sequence>MPFASSSGLYDANAGRLDRVIQWLSDKSPVNDGHNKFKSFRRLPTEIRMKIWKLAMPGERIFEPGFKTQVRLPDYWEGGKWKDEKNQAPDPPTMTLRKKFKPPSLRAVCRESRQVSNEIGGFKFGLMGGIRHGFWFNYNSDIVFLGHDMVHKASFLDLRGVRILAFSQHAFKTKKRCHVIFELIITRVTQCRVVEFHLQHLQGVAADNAKRYELTDNHEIGRFRSAGSNTSQLMKWGEFHGALNRAWDDYVTAKGYANIRKPRFVGFDMV</sequence>
<organism evidence="2 3">
    <name type="scientific">Pochonia chlamydosporia 170</name>
    <dbReference type="NCBI Taxonomy" id="1380566"/>
    <lineage>
        <taxon>Eukaryota</taxon>
        <taxon>Fungi</taxon>
        <taxon>Dikarya</taxon>
        <taxon>Ascomycota</taxon>
        <taxon>Pezizomycotina</taxon>
        <taxon>Sordariomycetes</taxon>
        <taxon>Hypocreomycetidae</taxon>
        <taxon>Hypocreales</taxon>
        <taxon>Clavicipitaceae</taxon>
        <taxon>Pochonia</taxon>
    </lineage>
</organism>
<accession>A0A179FKN6</accession>
<dbReference type="InterPro" id="IPR045518">
    <property type="entry name" value="2EXR"/>
</dbReference>